<accession>A0ABX5ZTK7</accession>
<gene>
    <name evidence="1" type="ORF">F3L20_21175</name>
</gene>
<name>A0ABX5ZTK7_STRTE</name>
<sequence length="85" mass="8847">MGRGRVGAPGRDRAEPALIGNSVTVLGQWMCPRSADVGVIRLAASRAPDLSGDQVRTSGLHHVDETVGCAAAHPGPLDRTVLLPR</sequence>
<protein>
    <submittedName>
        <fullName evidence="1">Uncharacterized protein</fullName>
    </submittedName>
</protein>
<organism evidence="1 2">
    <name type="scientific">Streptomyces tendae</name>
    <dbReference type="NCBI Taxonomy" id="1932"/>
    <lineage>
        <taxon>Bacteria</taxon>
        <taxon>Bacillati</taxon>
        <taxon>Actinomycetota</taxon>
        <taxon>Actinomycetes</taxon>
        <taxon>Kitasatosporales</taxon>
        <taxon>Streptomycetaceae</taxon>
        <taxon>Streptomyces</taxon>
    </lineage>
</organism>
<proteinExistence type="predicted"/>
<evidence type="ECO:0000313" key="2">
    <source>
        <dbReference type="Proteomes" id="UP000324308"/>
    </source>
</evidence>
<reference evidence="1 2" key="1">
    <citation type="submission" date="2019-09" db="EMBL/GenBank/DDBJ databases">
        <title>Draft genome sequence of the Ebosin-producing strain Streptomyces sp. 139.</title>
        <authorList>
            <person name="Ai L."/>
            <person name="Geng M."/>
            <person name="Ma M."/>
            <person name="Bai L."/>
        </authorList>
    </citation>
    <scope>NUCLEOTIDE SEQUENCE [LARGE SCALE GENOMIC DNA]</scope>
    <source>
        <strain evidence="1 2">139</strain>
    </source>
</reference>
<dbReference type="EMBL" id="CP043959">
    <property type="protein sequence ID" value="QER88012.1"/>
    <property type="molecule type" value="Genomic_DNA"/>
</dbReference>
<evidence type="ECO:0000313" key="1">
    <source>
        <dbReference type="EMBL" id="QER88012.1"/>
    </source>
</evidence>
<keyword evidence="2" id="KW-1185">Reference proteome</keyword>
<dbReference type="Proteomes" id="UP000324308">
    <property type="component" value="Chromosome"/>
</dbReference>
<dbReference type="RefSeq" id="WP_150155706.1">
    <property type="nucleotide sequence ID" value="NZ_CP043959.1"/>
</dbReference>